<dbReference type="GO" id="GO:0005576">
    <property type="term" value="C:extracellular region"/>
    <property type="evidence" value="ECO:0007669"/>
    <property type="project" value="UniProtKB-SubCell"/>
</dbReference>
<evidence type="ECO:0000256" key="7">
    <source>
        <dbReference type="SAM" id="MobiDB-lite"/>
    </source>
</evidence>
<feature type="region of interest" description="Disordered" evidence="7">
    <location>
        <begin position="3523"/>
        <end position="3543"/>
    </location>
</feature>
<dbReference type="SUPFAM" id="SSF53300">
    <property type="entry name" value="vWA-like"/>
    <property type="match status" value="5"/>
</dbReference>
<dbReference type="PROSITE" id="PS50835">
    <property type="entry name" value="IG_LIKE"/>
    <property type="match status" value="7"/>
</dbReference>
<dbReference type="SMART" id="SM00409">
    <property type="entry name" value="IG"/>
    <property type="match status" value="6"/>
</dbReference>
<evidence type="ECO:0008006" key="14">
    <source>
        <dbReference type="Google" id="ProtNLM"/>
    </source>
</evidence>
<feature type="chain" id="PRO_5042162082" description="Fibronectin type III domain-containing protein" evidence="8">
    <location>
        <begin position="26"/>
        <end position="5712"/>
    </location>
</feature>
<feature type="domain" description="Ig-like" evidence="10">
    <location>
        <begin position="895"/>
        <end position="990"/>
    </location>
</feature>
<dbReference type="InterPro" id="IPR036179">
    <property type="entry name" value="Ig-like_dom_sf"/>
</dbReference>
<feature type="domain" description="Ig-like" evidence="10">
    <location>
        <begin position="686"/>
        <end position="782"/>
    </location>
</feature>
<dbReference type="Pfam" id="PF00041">
    <property type="entry name" value="fn3"/>
    <property type="match status" value="8"/>
</dbReference>
<feature type="region of interest" description="Disordered" evidence="7">
    <location>
        <begin position="2769"/>
        <end position="2799"/>
    </location>
</feature>
<feature type="domain" description="VWFA" evidence="9">
    <location>
        <begin position="4248"/>
        <end position="4396"/>
    </location>
</feature>
<dbReference type="Gene3D" id="3.40.50.410">
    <property type="entry name" value="von Willebrand factor, type A domain"/>
    <property type="match status" value="5"/>
</dbReference>
<dbReference type="GO" id="GO:0005509">
    <property type="term" value="F:calcium ion binding"/>
    <property type="evidence" value="ECO:0007669"/>
    <property type="project" value="InterPro"/>
</dbReference>
<proteinExistence type="predicted"/>
<feature type="domain" description="Fibronectin type-III" evidence="11">
    <location>
        <begin position="2020"/>
        <end position="2113"/>
    </location>
</feature>
<dbReference type="SMART" id="SM00060">
    <property type="entry name" value="FN3"/>
    <property type="match status" value="11"/>
</dbReference>
<accession>A0AAF5PPY5</accession>
<feature type="domain" description="Ig-like" evidence="10">
    <location>
        <begin position="1822"/>
        <end position="1914"/>
    </location>
</feature>
<dbReference type="PROSITE" id="PS01187">
    <property type="entry name" value="EGF_CA"/>
    <property type="match status" value="1"/>
</dbReference>
<feature type="domain" description="Ig-like" evidence="10">
    <location>
        <begin position="308"/>
        <end position="392"/>
    </location>
</feature>
<dbReference type="SUPFAM" id="SSF49265">
    <property type="entry name" value="Fibronectin type III"/>
    <property type="match status" value="6"/>
</dbReference>
<comment type="subcellular location">
    <subcellularLocation>
        <location evidence="1">Secreted</location>
        <location evidence="1">Extracellular space</location>
    </subcellularLocation>
</comment>
<feature type="domain" description="Ig-like" evidence="10">
    <location>
        <begin position="1210"/>
        <end position="1287"/>
    </location>
</feature>
<sequence length="5712" mass="631424">MALGLIVWLILRAILVLSFAPSTLSQTHLELSEERSSDNYIQSLSGDLRMEDIMHQINRLKRATKNFPNYQQSSVVLSTNDTGRCVVSADKASHYCGDIEVTAPPFPPPEAGQCHFSSGSSREICWPRYEDLDTTCTDVGNGMVSAPAVKHAAIRAMAFVPPDNLRRLIRQYYRQKGLPVPRNTTFSKNSFLFALYECDEGYEFVDEVNSMFCINRQWVITPPKCRGKGMCETDNGGCSHSCLSIEDRVECHCPHGLVLDSDQKTCIKPIPKTLCRILNSCSCTAITENQYSCTCPKGEKCLLVRGRPKIYIEPVAPYEIAPGGNLNITCSAVSHPFPQVFWQRGDEAVDIAPVKPGTVRSEQILIIKELYKNTRFTCHANNSLGKTERTIEIVVTGPGSAPIVRGIDAGRSSVYVRWDPPVIVNRPVTSYTVYYTNNGNRPIKKWKKVNVEEPNREVTIKDLRPNTQYFIRLRANDKLGRGRLSNPVSLNTRRPAVRPQLFIQEGDTIYVGPLKRFSISCNVTRGDPSPKIAWYTRARPINKSQRKKFITMEHGGLYESTNFSCVAENDAGRTTKRIQVIVTGPTSPERIRYQIHGNNVDLQWEPPRITNGQLKDYDVLYTDDPNLSDEYWEVVKAGNPNARSLRISSLREKRDYTFKIRAHNELGPGLFSNQFTLTTWLAARPPVVTITPAEKVVKDPSNEELIFECEAIGVPRPKILWLWSGGLVEDGKNEFRIYDVTPPDAQNRSNSKLIAEKTNRAGVATCQAVNPHGSDEKHTEVKIVGPGSPPRDISIIPFTNDFKVSWNPPKYPNGKIIRYIIYYTKNPDNLLGDWEKTAVDGDQLEVVISADEDTPYNVRVQAVTKDGPGIISEAYDVATGKKPVPLSVKLVVLDPQVEDGSTETVVEPLKTIIFKCDAKGRPAPQISYTWLPFNETESGQEPISIPAYSDPQEAHRYHSLDVNTNTATKRALMCNARNIDGSESDQHIFNVLKPGSPPENIQAIIDLDNRVTISWQEPKYPNGPIVKYKVYLTSYPSEPINHWDIYDVEPSEKPRLVLERGKLQPETPYYIKVAAVGEKGEGLQSDIVLFETVSGAPIDEPKDVLATVEQDNTMNISWTGPSVPNGPIQAYTVYFTPLDQYQTSDDSYKQWDKIVVQSNDNFGTLRLNKDIYDILPNKLYRIRVSATNDLSEGPASEPITIRTESGETPPAIRLEPIDNPLTVAPYGSISVRCTATGIPPPIIMWIIGTNASDIMRGPILQLTNLRKDETATCKAENNAGQAQEVLQILVAGPGTPPNEIVAFPLENQQASVEWTTPDSPNGRITDYIIHYGEVFDGEALPRAWETVHVSAEEPQKHRLVGLKPKTSYAIRLQAMSDRGPGVLSDPIKITTLPLAPAIVQPSDIKVHENNTVAIQFDAPRDPEDPGKPIKEFLVHYTDDDPSSEDAEWKEMFWTEPDDDFSVSIPIGGEHFKPDTKYSIKVIARGEIDSPPSEPIIFQTGDGIVPPEKPQINVDAPDDMILVPAGSDYTVGCSSTGFPIPRVFWVNKDEQPLSDGPMLRLQDVKETVKAKCVAENEGGRTETPFEIFVTGPGNAPSNIRLNSVKPRTIHIDWDPPTIPNGNITRYIIYYTPLDDQNIVYQMGQIPKKPITEWMTSHKDSEPLIGASQRADLIDFVEPDTAYAVVLQAVNQDGPGPYSEQHTIRTMSRAREGPPLDLRVEPEGQRSANVEWHRPITSEQLPIGYELYYIKADTKIWEDDLASIDDWSMIPITEKDENRLYYKIDGTLEPDTEYVFRMRAVYPDGPGVFSDACITKTLPDGNAPYILISNGDHGVEGKTEITILPGSALDLSCNATGQPRPTVKWIRSGYYPIDPAWVKADEKYAIWFLKVSNITEDTSFNCVAQSPLGFANWTISVRLVSDLQPTWKNDFLVAKNEDGEVAVHFTDDLPDYLKGSQNPWNIYWSDNPSKPFETWNLIPSNGRPLDRIAIPEMEPGAKYHMVIEQPSAGIKTPVFDIMTPKPASDIRVGTDINGETVLDFKPAFATEPIKKYIIKYWPDGNPSAVMYMETPVNITDKIVLDGLQPEIDYNFMVTAKFDDGDNLASESTKIRTPSKDIQCHCAHACMFEEDEEGMITASCYCHNGFKLADDKKSCEPMEEDEEGSIVQVTPPTLIPESEHPKELSTMPTLFDDLFSKSEKFDKKMEILEPKELAKIEPSQSDEFGRAIWQDEQLITMSRESVSDGFSLISTDSSHQDRVLSSVVGFDGAPLPTDEYGRAVDNLRNPIIWDNEGRPVGPNGIPLRRNYKGEYVYPIIGKNGQPLPTDINMKPIYAIVGPDNQPFRKNQEGMHIDQYGQIIPTDTSGRPISVDGSPYPTDEYGRYIVDSENVIQQVVPTDELGRVIYPVFYPDGILLATADDGRFVNEHGHFIPTNDAGLPVNEKDEVLPKDSEGNFVYVGNYILPTDSNGQPVKVQYNGKLLKSDKMGHIIGPGGQLVVVNNYGYPIDESNTVLSTTFDGIFVLPVMDRKSMVVPGVEQKKGVKRPLNIIGPNGHLLPTMEDGTVLDPFGRTVPTNNIGEPVNYRNEPLPTNSEGQAIYPKDGLDCPLPPTDRHGRPVYSVVGPDGRLLARKHDGIAIDPDGNLLPTNAAGVPVDRKGRPLPSDRNGSIIYPARGIDIEPLPTDSNGKPVYPVIGLDGRLLPTNRDARVIDENGRPLPTNVAGVPVNEQGEPLPFDQNGYIRYPATVERQGRPVYIIIGTDGEPLQRNGDGLVIGPDSKPVPTDASGYPVDHRGRPLPQDRSGNIIYPANGLDAEPMPTDRNGRPVYLVIGPDGQLLPKDSNDVVTDVDGRPIPTNAAGVPLDHHGKPLSVDRNGYVFYPKESYESVKAGEPVYAILGPDGALLEQNADGAIVDPYGRPIPTDSNGYPIDNYGKPLLRDRMGNFIYPAGGLDVGSAPTDTSKRPQYSVIGPNGEVLSRGYSGEILDPYGRPIPTNAVGIPINSQGEPLPRDKEGNFIYPAIGLDVKLLPTDSSEKIVYPIVDSHGEPLPTNEDGVLVDNDGSPIPTNMFGLPVDKDGKFLPKDVKGNFIFGTPIKPTDHSGLPIHPVIGPDGKLLPQDKDGNVVDPAGRPIPTNDDGVPVDNKGRPLPSDKSGIVIFPAGGLDAEPMPTDKSGKPIYSVIGPDGHPLPITADNNIIGPDGNIVPVNAAGVPTNNRGEPLPRDKEGNFIYPAIGLDVKLLPTDSSEKIVYPIVDSHGEPLPTNEDGVLVDNDGSPIPTNMFGLPVDKDGKFLPKDVKGNFIFGTPVKPTDQGGLPIYPVIGPNGELLPTVESGNVIGPDGHPISVDSEGRPINNRGETLPTDRFGNFIYPLRGLDAELLPTDSNGLPIYRVIDSDGQMLPTNDKGLSIDGQGKPLPTNAAGVPVDDHGKPLPIDSNGNLVYRKDVQKSLSTDQGVYPVIGPDEELLPTDKIGVVDGQPSPTDDEGLFIHTEVTGTHPAKKVVNIEGRPLPTDELGRYLLAPNLPVRQDDSGRLIGPDGQPLPTDDSGNYVYREKMKYPSDAGDFGHPLPTNEDGFYVRRNDSMITTESIDLIDGQGVILPTDERGILIAAEPSGKVYPTDRGHRPVYPVIGYDGELLPTNDEGLALNLEGHPIPINNVGRPLDEDGIILPMDSKGNVVYDSRKKNCDTHMGVMDITVVINVETLDRDSFDHIKRVIQNLVIEHFDLAPDVAQFALVKYGGTAEVPITLGGYNEKMELLEELNRVKIDHIKEHPRLIVGVSAAKQQFASFGREDAGKLMLVITDGQDIYSEDRFKDNIIPMLIVGSKEFEEEIKDWTKSYILVDSWEQLRADSIANIIEKECLLGRIFIPTKKVSSRSKSERFEDFVSSPLPTDEFGRIVVLPTSERVILSTDEYGHVSYPVKDISGRLLPINENGSVMDRELMESDYGKPIGSDRRQLPTDESEAYIYPAGGKGKALSPDGKTGQSIVTNLAGKYSSQGSPYSFNDNIIMSKRAEKITDATNYPVIGPDNILFSSDASDFYVNNIERVVELDDNGKLPGSVEKMMPTSDAGGFAYPKHSQSSKLPRSDSNMRLVHPLIKENNEFLSTAKNDVSIDDTSFHRRLPYTLGNELPDEHNRVSFEEPHGEPETTAEAGNFINNQNSPLPIEVDQDGKPVSVKVGPLPINKYGDSIYADGSLVSTSASGQSIGPEDSLMPVDHRGRYVSDYIPDRTVLRETKLLAKVSTCNKVEESVNIIFMVESSNATETNLNKIKFSLLNFIKKNINWNIAKVGIVSYGSTVDVNLDVGNYQSYDDLKKSILSLSLIGGSSSGDEHAFRTALQLFREKYNNDSGELIMHVFKTPLSKDAQIIANHLKMNETISILSLGPDQWYRLENDKELKKLRSDMCLLLMKSYLARTRKPSDSDGGPVRSDRFGRPLDTYALSLPTDEREDVEVLPTNERGHYAKQIETINEDKTIVPDGKIISTDGGKQHIYRTFASENRHRSTNSHRKLIYQIFGDDRRILPTDGTGARFKMDGKSGATNFYGEPLNSERSSIFSTDTSGDYHISTKKLTDKLLPANRNSSLLYPTMDSNLKTITDTFVSATSVSLPFLILFPDGRPLSIGENGAYLDDNGQSLVHIDQSGRPIISANGTPLQKIGDGKYLYPYESQKGKPTFANVGDEDHLLRTDSDSRQMQLNDRGRSINGYGRSSPEDERRNYMWNTETTVAHHASAPSGIDTWTSPSSYCVVSSNVDMLLILDSSSSVRVVDYRIMKDFIKNFLTSHFNLQRNYVRVGVMKYGDKVEIPISLGDYDSQTELLSRISETRRMRGEANLGQALLDASGEFLIFGSKDIPRIIIIFSNGRYRGELKENADLLRNDTKVHIFLVDVGNQGDKAQNLAIVGESNPHRIITIDGWHGMRPDILSPFVNELCKLLPQRQDKANRDSTWPTRQTEMRIATPTRICSRVDFQADIIFVLDSSDTVTSKEYANLKEGISMLIDDIFDLSPNIVRIGFIEYSDKASVPVPLGYYDNKMQLLADISNSEQLGGTPVIVRGLHAAKEQFKRHGRNGVSRILLLVTSGANRGNVAFAADDLRKRLNVSVFALVVNTSRGAQMILNRLTGDAQRRVISISSASKLQERELLHIGQVLCGDTDVIPANIWPAQETPHRTTKRDASYGESKRKKDKISRSSLLYWKTTTATEYFAPKPLCKDGFLRPYQISIVVDNTARSPEKDFRLVLNHVVSFLKMRFSPESKLVQLNLVGVGSDGTNLKAADFGVDVVDEIFAKLIQKKSDEISPKLGRGLDEAMLLAKEHAVKGVIQIILIISADGTSSDDAIQSAQYAREQYVDGIVAISIRAPSSELLKELSLGSSTKVIHFPDWSIGNELFQSWISHAFCSYVSTSIARKVKLTRMTRPPIQKTSKISMNDATNVEVTPLSPNSLLVSWTCCTNNKADYIISYTPDLSLPKEYWYKLNATCRDSFGRKIDGLPSGTYSVCVETLQRHINKSVPFNLDECETIKIDSDTTAPPDQKLPNSQSTVQCQCICANNGEAFVKPTCGTLIDPFRPVATLPPAIDGECHCSIPSKGGRCPSGYFFDRGQCYDVDECQEQNGGCSHGCVNTPGDFYCACPYGMMRDPANLKMCISVAGSFDRIAALFGQYLHANRYNANATSNEKSDAQTDGKVVRYKATMKSEDDKTISFEWSLMPAVIRRAFKWLF</sequence>
<reference evidence="13" key="3">
    <citation type="submission" date="2024-02" db="UniProtKB">
        <authorList>
            <consortium name="WormBaseParasite"/>
        </authorList>
    </citation>
    <scope>IDENTIFICATION</scope>
    <source>
        <strain evidence="13">pt0022</strain>
    </source>
</reference>
<evidence type="ECO:0000259" key="11">
    <source>
        <dbReference type="PROSITE" id="PS50853"/>
    </source>
</evidence>
<dbReference type="InterPro" id="IPR001881">
    <property type="entry name" value="EGF-like_Ca-bd_dom"/>
</dbReference>
<reference evidence="12" key="1">
    <citation type="submission" date="2015-03" db="EMBL/GenBank/DDBJ databases">
        <title>Wuchereria bancrofti Genome Sequencing Papua New Guinea Strain.</title>
        <authorList>
            <person name="Small S.T."/>
            <person name="Serre D."/>
            <person name="Zimmerman P.A."/>
        </authorList>
    </citation>
    <scope>NUCLEOTIDE SEQUENCE [LARGE SCALE GENOMIC DNA]</scope>
    <source>
        <strain evidence="12">pt0022</strain>
    </source>
</reference>
<evidence type="ECO:0000256" key="4">
    <source>
        <dbReference type="ARBA" id="ARBA00023157"/>
    </source>
</evidence>
<dbReference type="WBParaSite" id="mrna-Wban_03628">
    <property type="protein sequence ID" value="mrna-Wban_03628"/>
    <property type="gene ID" value="Wban_03628"/>
</dbReference>
<feature type="domain" description="VWFA" evidence="9">
    <location>
        <begin position="4966"/>
        <end position="5142"/>
    </location>
</feature>
<dbReference type="InterPro" id="IPR007110">
    <property type="entry name" value="Ig-like_dom"/>
</dbReference>
<dbReference type="SMART" id="SM00179">
    <property type="entry name" value="EGF_CA"/>
    <property type="match status" value="1"/>
</dbReference>
<evidence type="ECO:0000256" key="1">
    <source>
        <dbReference type="ARBA" id="ARBA00004239"/>
    </source>
</evidence>
<feature type="domain" description="Fibronectin type-III" evidence="11">
    <location>
        <begin position="1395"/>
        <end position="1502"/>
    </location>
</feature>
<dbReference type="InterPro" id="IPR036116">
    <property type="entry name" value="FN3_sf"/>
</dbReference>
<dbReference type="Proteomes" id="UP000093561">
    <property type="component" value="Unassembled WGS sequence"/>
</dbReference>
<keyword evidence="2 8" id="KW-0732">Signal</keyword>
<evidence type="ECO:0000256" key="3">
    <source>
        <dbReference type="ARBA" id="ARBA00022737"/>
    </source>
</evidence>
<dbReference type="InterPro" id="IPR013151">
    <property type="entry name" value="Immunoglobulin_dom"/>
</dbReference>
<dbReference type="PROSITE" id="PS50853">
    <property type="entry name" value="FN3"/>
    <property type="match status" value="10"/>
</dbReference>
<reference evidence="12" key="2">
    <citation type="journal article" date="2016" name="Mol. Ecol.">
        <title>Population genomics of the filarial nematode parasite Wuchereria bancrofti from mosquitoes.</title>
        <authorList>
            <person name="Small S.T."/>
            <person name="Reimer L.J."/>
            <person name="Tisch D.J."/>
            <person name="King C.L."/>
            <person name="Christensen B.M."/>
            <person name="Siba P.M."/>
            <person name="Kazura J.W."/>
            <person name="Serre D."/>
            <person name="Zimmerman P.A."/>
        </authorList>
    </citation>
    <scope>NUCLEOTIDE SEQUENCE</scope>
    <source>
        <strain evidence="12">pt0022</strain>
    </source>
</reference>
<keyword evidence="5" id="KW-0325">Glycoprotein</keyword>
<evidence type="ECO:0000259" key="10">
    <source>
        <dbReference type="PROSITE" id="PS50835"/>
    </source>
</evidence>
<dbReference type="PROSITE" id="PS50234">
    <property type="entry name" value="VWFA"/>
    <property type="match status" value="4"/>
</dbReference>
<feature type="region of interest" description="Disordered" evidence="7">
    <location>
        <begin position="3125"/>
        <end position="3147"/>
    </location>
</feature>
<feature type="domain" description="Fibronectin type-III" evidence="11">
    <location>
        <begin position="997"/>
        <end position="1095"/>
    </location>
</feature>
<feature type="domain" description="VWFA" evidence="9">
    <location>
        <begin position="3689"/>
        <end position="3819"/>
    </location>
</feature>
<dbReference type="CDD" id="cd00033">
    <property type="entry name" value="CCP"/>
    <property type="match status" value="1"/>
</dbReference>
<dbReference type="InterPro" id="IPR000436">
    <property type="entry name" value="Sushi_SCR_CCP_dom"/>
</dbReference>
<feature type="domain" description="Fibronectin type-III" evidence="11">
    <location>
        <begin position="1100"/>
        <end position="1206"/>
    </location>
</feature>
<feature type="domain" description="Ig-like" evidence="10">
    <location>
        <begin position="1509"/>
        <end position="1589"/>
    </location>
</feature>
<feature type="domain" description="Fibronectin type-III" evidence="11">
    <location>
        <begin position="786"/>
        <end position="882"/>
    </location>
</feature>
<feature type="domain" description="Ig-like" evidence="10">
    <location>
        <begin position="495"/>
        <end position="583"/>
    </location>
</feature>
<dbReference type="CDD" id="cd00063">
    <property type="entry name" value="FN3"/>
    <property type="match status" value="10"/>
</dbReference>
<dbReference type="InterPro" id="IPR018097">
    <property type="entry name" value="EGF_Ca-bd_CS"/>
</dbReference>
<name>A0AAF5PPY5_WUCBA</name>
<dbReference type="InterPro" id="IPR000742">
    <property type="entry name" value="EGF"/>
</dbReference>
<dbReference type="SMART" id="SM00181">
    <property type="entry name" value="EGF"/>
    <property type="match status" value="3"/>
</dbReference>
<dbReference type="SUPFAM" id="SSF57196">
    <property type="entry name" value="EGF/Laminin"/>
    <property type="match status" value="2"/>
</dbReference>
<dbReference type="InterPro" id="IPR003598">
    <property type="entry name" value="Ig_sub2"/>
</dbReference>
<keyword evidence="3" id="KW-0677">Repeat</keyword>
<feature type="region of interest" description="Disordered" evidence="7">
    <location>
        <begin position="4135"/>
        <end position="4166"/>
    </location>
</feature>
<evidence type="ECO:0000313" key="12">
    <source>
        <dbReference type="Proteomes" id="UP000093561"/>
    </source>
</evidence>
<feature type="domain" description="Fibronectin type-III" evidence="11">
    <location>
        <begin position="1712"/>
        <end position="1818"/>
    </location>
</feature>
<keyword evidence="4" id="KW-1015">Disulfide bond</keyword>
<feature type="region of interest" description="Disordered" evidence="7">
    <location>
        <begin position="2708"/>
        <end position="2733"/>
    </location>
</feature>
<dbReference type="InterPro" id="IPR050964">
    <property type="entry name" value="Striated_Muscle_Regulatory"/>
</dbReference>
<dbReference type="PANTHER" id="PTHR13817:SF166">
    <property type="entry name" value="NEURONAL IGCAM-RELATED"/>
    <property type="match status" value="1"/>
</dbReference>
<dbReference type="FunFam" id="2.60.40.10:FF:000036">
    <property type="entry name" value="receptor-type tyrosine-protein phosphatase delta isoform X1"/>
    <property type="match status" value="1"/>
</dbReference>
<dbReference type="InterPro" id="IPR036465">
    <property type="entry name" value="vWFA_dom_sf"/>
</dbReference>
<feature type="region of interest" description="Disordered" evidence="7">
    <location>
        <begin position="2645"/>
        <end position="2664"/>
    </location>
</feature>
<organism evidence="12 13">
    <name type="scientific">Wuchereria bancrofti</name>
    <dbReference type="NCBI Taxonomy" id="6293"/>
    <lineage>
        <taxon>Eukaryota</taxon>
        <taxon>Metazoa</taxon>
        <taxon>Ecdysozoa</taxon>
        <taxon>Nematoda</taxon>
        <taxon>Chromadorea</taxon>
        <taxon>Rhabditida</taxon>
        <taxon>Spirurina</taxon>
        <taxon>Spiruromorpha</taxon>
        <taxon>Filarioidea</taxon>
        <taxon>Onchocercidae</taxon>
        <taxon>Wuchereria</taxon>
    </lineage>
</organism>
<dbReference type="Gene3D" id="2.10.25.10">
    <property type="entry name" value="Laminin"/>
    <property type="match status" value="3"/>
</dbReference>
<dbReference type="InterPro" id="IPR013783">
    <property type="entry name" value="Ig-like_fold"/>
</dbReference>
<dbReference type="InterPro" id="IPR002035">
    <property type="entry name" value="VWF_A"/>
</dbReference>
<dbReference type="CDD" id="cd00054">
    <property type="entry name" value="EGF_CA"/>
    <property type="match status" value="1"/>
</dbReference>
<evidence type="ECO:0000256" key="2">
    <source>
        <dbReference type="ARBA" id="ARBA00022729"/>
    </source>
</evidence>
<dbReference type="SUPFAM" id="SSF48726">
    <property type="entry name" value="Immunoglobulin"/>
    <property type="match status" value="6"/>
</dbReference>
<dbReference type="CDD" id="cd01450">
    <property type="entry name" value="vWFA_subfamily_ECM"/>
    <property type="match status" value="2"/>
</dbReference>
<evidence type="ECO:0000256" key="6">
    <source>
        <dbReference type="ARBA" id="ARBA00023319"/>
    </source>
</evidence>
<feature type="domain" description="Fibronectin type-III" evidence="11">
    <location>
        <begin position="1594"/>
        <end position="1707"/>
    </location>
</feature>
<protein>
    <recommendedName>
        <fullName evidence="14">Fibronectin type III domain-containing protein</fullName>
    </recommendedName>
</protein>
<dbReference type="Pfam" id="PF00092">
    <property type="entry name" value="VWA"/>
    <property type="match status" value="4"/>
</dbReference>
<evidence type="ECO:0000259" key="9">
    <source>
        <dbReference type="PROSITE" id="PS50234"/>
    </source>
</evidence>
<dbReference type="Gene3D" id="2.60.40.10">
    <property type="entry name" value="Immunoglobulins"/>
    <property type="match status" value="16"/>
</dbReference>
<feature type="signal peptide" evidence="8">
    <location>
        <begin position="1"/>
        <end position="25"/>
    </location>
</feature>
<dbReference type="CDD" id="cd00198">
    <property type="entry name" value="vWFA"/>
    <property type="match status" value="2"/>
</dbReference>
<feature type="domain" description="Fibronectin type-III" evidence="11">
    <location>
        <begin position="584"/>
        <end position="682"/>
    </location>
</feature>
<dbReference type="InterPro" id="IPR003961">
    <property type="entry name" value="FN3_dom"/>
</dbReference>
<feature type="domain" description="Fibronectin type-III" evidence="11">
    <location>
        <begin position="398"/>
        <end position="495"/>
    </location>
</feature>
<dbReference type="Pfam" id="PF00047">
    <property type="entry name" value="ig"/>
    <property type="match status" value="2"/>
</dbReference>
<dbReference type="Pfam" id="PF14670">
    <property type="entry name" value="FXa_inhibition"/>
    <property type="match status" value="1"/>
</dbReference>
<feature type="domain" description="Fibronectin type-III" evidence="11">
    <location>
        <begin position="1296"/>
        <end position="1394"/>
    </location>
</feature>
<dbReference type="PANTHER" id="PTHR13817">
    <property type="entry name" value="TITIN"/>
    <property type="match status" value="1"/>
</dbReference>
<evidence type="ECO:0000256" key="5">
    <source>
        <dbReference type="ARBA" id="ARBA00023180"/>
    </source>
</evidence>
<evidence type="ECO:0000313" key="13">
    <source>
        <dbReference type="WBParaSite" id="mrna-Wban_03628"/>
    </source>
</evidence>
<dbReference type="SMART" id="SM00408">
    <property type="entry name" value="IGc2"/>
    <property type="match status" value="6"/>
</dbReference>
<feature type="domain" description="VWFA" evidence="9">
    <location>
        <begin position="4748"/>
        <end position="4925"/>
    </location>
</feature>
<evidence type="ECO:0000256" key="8">
    <source>
        <dbReference type="SAM" id="SignalP"/>
    </source>
</evidence>
<keyword evidence="6" id="KW-0393">Immunoglobulin domain</keyword>
<dbReference type="InterPro" id="IPR003599">
    <property type="entry name" value="Ig_sub"/>
</dbReference>
<dbReference type="SMART" id="SM00327">
    <property type="entry name" value="VWA"/>
    <property type="match status" value="5"/>
</dbReference>